<organism evidence="1 2">
    <name type="scientific">Providencia rustigianii DSM 4541</name>
    <dbReference type="NCBI Taxonomy" id="500637"/>
    <lineage>
        <taxon>Bacteria</taxon>
        <taxon>Pseudomonadati</taxon>
        <taxon>Pseudomonadota</taxon>
        <taxon>Gammaproteobacteria</taxon>
        <taxon>Enterobacterales</taxon>
        <taxon>Morganellaceae</taxon>
        <taxon>Providencia</taxon>
    </lineage>
</organism>
<gene>
    <name evidence="1" type="ORF">PROVRUST_05238</name>
</gene>
<dbReference type="InterPro" id="IPR007404">
    <property type="entry name" value="YdjM-like"/>
</dbReference>
<accession>D1NYB2</accession>
<dbReference type="Pfam" id="PF04307">
    <property type="entry name" value="YdjM"/>
    <property type="match status" value="1"/>
</dbReference>
<dbReference type="eggNOG" id="COG1988">
    <property type="taxonomic scope" value="Bacteria"/>
</dbReference>
<dbReference type="AlphaFoldDB" id="D1NYB2"/>
<evidence type="ECO:0000313" key="2">
    <source>
        <dbReference type="Proteomes" id="UP000005512"/>
    </source>
</evidence>
<reference evidence="1" key="1">
    <citation type="submission" date="2009-12" db="EMBL/GenBank/DDBJ databases">
        <authorList>
            <person name="Weinstock G."/>
            <person name="Sodergren E."/>
            <person name="Clifton S."/>
            <person name="Fulton L."/>
            <person name="Fulton B."/>
            <person name="Courtney L."/>
            <person name="Fronick C."/>
            <person name="Harrison M."/>
            <person name="Strong C."/>
            <person name="Farmer C."/>
            <person name="Delahaunty K."/>
            <person name="Markovic C."/>
            <person name="Hall O."/>
            <person name="Minx P."/>
            <person name="Tomlinson C."/>
            <person name="Mitreva M."/>
            <person name="Nelson J."/>
            <person name="Hou S."/>
            <person name="Wollam A."/>
            <person name="Pepin K.H."/>
            <person name="Johnson M."/>
            <person name="Bhonagiri V."/>
            <person name="Nash W.E."/>
            <person name="Warren W."/>
            <person name="Chinwalla A."/>
            <person name="Mardis E.R."/>
            <person name="Wilson R.K."/>
        </authorList>
    </citation>
    <scope>NUCLEOTIDE SEQUENCE [LARGE SCALE GENOMIC DNA]</scope>
    <source>
        <strain evidence="1">DSM 4541</strain>
    </source>
</reference>
<name>D1NYB2_9GAMM</name>
<dbReference type="InterPro" id="IPR016956">
    <property type="entry name" value="YdjM"/>
</dbReference>
<evidence type="ECO:0000313" key="1">
    <source>
        <dbReference type="EMBL" id="EFB73960.1"/>
    </source>
</evidence>
<dbReference type="PANTHER" id="PTHR35531">
    <property type="entry name" value="INNER MEMBRANE PROTEIN YBCI-RELATED"/>
    <property type="match status" value="1"/>
</dbReference>
<comment type="caution">
    <text evidence="1">The sequence shown here is derived from an EMBL/GenBank/DDBJ whole genome shotgun (WGS) entry which is preliminary data.</text>
</comment>
<dbReference type="EMBL" id="ABXV02000011">
    <property type="protein sequence ID" value="EFB73960.1"/>
    <property type="molecule type" value="Genomic_DNA"/>
</dbReference>
<protein>
    <submittedName>
        <fullName evidence="1">Membrane-bound metal-dependent hydrolase</fullName>
    </submittedName>
</protein>
<dbReference type="NCBIfam" id="NF008651">
    <property type="entry name" value="PRK11648.1"/>
    <property type="match status" value="1"/>
</dbReference>
<dbReference type="GO" id="GO:0016787">
    <property type="term" value="F:hydrolase activity"/>
    <property type="evidence" value="ECO:0007669"/>
    <property type="project" value="UniProtKB-KW"/>
</dbReference>
<dbReference type="STRING" id="500637.PROVRUST_05238"/>
<proteinExistence type="predicted"/>
<keyword evidence="1" id="KW-0378">Hydrolase</keyword>
<dbReference type="Proteomes" id="UP000005512">
    <property type="component" value="Unassembled WGS sequence"/>
</dbReference>
<keyword evidence="2" id="KW-1185">Reference proteome</keyword>
<dbReference type="PANTHER" id="PTHR35531:SF1">
    <property type="entry name" value="INNER MEMBRANE PROTEIN YBCI-RELATED"/>
    <property type="match status" value="1"/>
</dbReference>
<sequence length="202" mass="22735">MVFYPLMTAEGHLLFSVASLIMAHKLQITPEFAQGDWLHMVPGVLLGALLPDIDHPSSILGRLFRVISLPISKLCGHRGFTHSLIAWLILLISCYQWLPTQWGLPADLIQAFLLGYMSHLVADMLTPSGVPFLWPLPTRFCFPILRGKNSKRGERFISVLLTVCAVLLPIDHSMDFHVQLDNIVNYLNNKLNIHFPTNTSLL</sequence>
<dbReference type="HOGENOM" id="CLU_097802_2_1_6"/>
<dbReference type="PIRSF" id="PIRSF030780">
    <property type="entry name" value="Md_memb_hyd_prd"/>
    <property type="match status" value="1"/>
</dbReference>